<dbReference type="AlphaFoldDB" id="J9FBD2"/>
<dbReference type="EMBL" id="AMCI01007973">
    <property type="protein sequence ID" value="EJW91748.1"/>
    <property type="molecule type" value="Genomic_DNA"/>
</dbReference>
<comment type="caution">
    <text evidence="1">The sequence shown here is derived from an EMBL/GenBank/DDBJ whole genome shotgun (WGS) entry which is preliminary data.</text>
</comment>
<feature type="non-terminal residue" evidence="1">
    <location>
        <position position="49"/>
    </location>
</feature>
<organism evidence="1">
    <name type="scientific">gut metagenome</name>
    <dbReference type="NCBI Taxonomy" id="749906"/>
    <lineage>
        <taxon>unclassified sequences</taxon>
        <taxon>metagenomes</taxon>
        <taxon>organismal metagenomes</taxon>
    </lineage>
</organism>
<reference evidence="1" key="1">
    <citation type="journal article" date="2012" name="PLoS ONE">
        <title>Gene sets for utilization of primary and secondary nutrition supplies in the distal gut of endangered iberian lynx.</title>
        <authorList>
            <person name="Alcaide M."/>
            <person name="Messina E."/>
            <person name="Richter M."/>
            <person name="Bargiela R."/>
            <person name="Peplies J."/>
            <person name="Huws S.A."/>
            <person name="Newbold C.J."/>
            <person name="Golyshin P.N."/>
            <person name="Simon M.A."/>
            <person name="Lopez G."/>
            <person name="Yakimov M.M."/>
            <person name="Ferrer M."/>
        </authorList>
    </citation>
    <scope>NUCLEOTIDE SEQUENCE</scope>
</reference>
<proteinExistence type="predicted"/>
<protein>
    <submittedName>
        <fullName evidence="1">Uncharacterized protein</fullName>
    </submittedName>
</protein>
<name>J9FBD2_9ZZZZ</name>
<accession>J9FBD2</accession>
<sequence length="49" mass="5589">MKMPEKKPAQNRNHAAIIPYIQILEKAATAEELQKLYRSNMKKLASGCM</sequence>
<gene>
    <name evidence="1" type="ORF">EVA_20145</name>
</gene>
<evidence type="ECO:0000313" key="1">
    <source>
        <dbReference type="EMBL" id="EJW91748.1"/>
    </source>
</evidence>